<evidence type="ECO:0000313" key="2">
    <source>
        <dbReference type="EMBL" id="QHT19133.1"/>
    </source>
</evidence>
<dbReference type="EMBL" id="MN739662">
    <property type="protein sequence ID" value="QHT19133.1"/>
    <property type="molecule type" value="Genomic_DNA"/>
</dbReference>
<proteinExistence type="predicted"/>
<feature type="region of interest" description="Disordered" evidence="1">
    <location>
        <begin position="176"/>
        <end position="198"/>
    </location>
</feature>
<name>A0A6C0DSI1_9ZZZZ</name>
<sequence length="198" mass="21789">MASVNKQQFKTAPTYGVYTNAALTMKVNLSINEVGKNIKQNLEYVISKKTEGRCIKEGFVKPNSIRVLTYSSGIVQGDLIVFETVFECKLCNPVEGMNITDCVAKTITKAGIHAEVIDQDGVVPVTVFIARDHHFQDKLFNTVIEGSKINVRVVGSRYELNDPYICVIAKLLEPQTGKQGPGQGQGQGTKRPITILEE</sequence>
<dbReference type="AlphaFoldDB" id="A0A6C0DSI1"/>
<reference evidence="2" key="1">
    <citation type="journal article" date="2020" name="Nature">
        <title>Giant virus diversity and host interactions through global metagenomics.</title>
        <authorList>
            <person name="Schulz F."/>
            <person name="Roux S."/>
            <person name="Paez-Espino D."/>
            <person name="Jungbluth S."/>
            <person name="Walsh D.A."/>
            <person name="Denef V.J."/>
            <person name="McMahon K.D."/>
            <person name="Konstantinidis K.T."/>
            <person name="Eloe-Fadrosh E.A."/>
            <person name="Kyrpides N.C."/>
            <person name="Woyke T."/>
        </authorList>
    </citation>
    <scope>NUCLEOTIDE SEQUENCE</scope>
    <source>
        <strain evidence="2">GVMAG-M-3300023174-49</strain>
    </source>
</reference>
<organism evidence="2">
    <name type="scientific">viral metagenome</name>
    <dbReference type="NCBI Taxonomy" id="1070528"/>
    <lineage>
        <taxon>unclassified sequences</taxon>
        <taxon>metagenomes</taxon>
        <taxon>organismal metagenomes</taxon>
    </lineage>
</organism>
<protein>
    <submittedName>
        <fullName evidence="2">Uncharacterized protein</fullName>
    </submittedName>
</protein>
<accession>A0A6C0DSI1</accession>
<evidence type="ECO:0000256" key="1">
    <source>
        <dbReference type="SAM" id="MobiDB-lite"/>
    </source>
</evidence>